<accession>A0A6L2PNX3</accession>
<feature type="region of interest" description="Disordered" evidence="6">
    <location>
        <begin position="131"/>
        <end position="268"/>
    </location>
</feature>
<keyword evidence="5" id="KW-0325">Glycoprotein</keyword>
<dbReference type="Proteomes" id="UP000502823">
    <property type="component" value="Unassembled WGS sequence"/>
</dbReference>
<dbReference type="GO" id="GO:0005576">
    <property type="term" value="C:extracellular region"/>
    <property type="evidence" value="ECO:0007669"/>
    <property type="project" value="InterPro"/>
</dbReference>
<dbReference type="OrthoDB" id="6020543at2759"/>
<dbReference type="SMART" id="SM00494">
    <property type="entry name" value="ChtBD2"/>
    <property type="match status" value="3"/>
</dbReference>
<dbReference type="Gene3D" id="2.170.140.10">
    <property type="entry name" value="Chitin binding domain"/>
    <property type="match status" value="3"/>
</dbReference>
<evidence type="ECO:0000259" key="7">
    <source>
        <dbReference type="PROSITE" id="PS50940"/>
    </source>
</evidence>
<name>A0A6L2PNX3_COPFO</name>
<dbReference type="InParanoid" id="A0A6L2PNX3"/>
<keyword evidence="1" id="KW-0147">Chitin-binding</keyword>
<proteinExistence type="predicted"/>
<dbReference type="GO" id="GO:0008061">
    <property type="term" value="F:chitin binding"/>
    <property type="evidence" value="ECO:0007669"/>
    <property type="project" value="UniProtKB-KW"/>
</dbReference>
<organism evidence="8 9">
    <name type="scientific">Coptotermes formosanus</name>
    <name type="common">Formosan subterranean termite</name>
    <dbReference type="NCBI Taxonomy" id="36987"/>
    <lineage>
        <taxon>Eukaryota</taxon>
        <taxon>Metazoa</taxon>
        <taxon>Ecdysozoa</taxon>
        <taxon>Arthropoda</taxon>
        <taxon>Hexapoda</taxon>
        <taxon>Insecta</taxon>
        <taxon>Pterygota</taxon>
        <taxon>Neoptera</taxon>
        <taxon>Polyneoptera</taxon>
        <taxon>Dictyoptera</taxon>
        <taxon>Blattodea</taxon>
        <taxon>Blattoidea</taxon>
        <taxon>Termitoidae</taxon>
        <taxon>Rhinotermitidae</taxon>
        <taxon>Coptotermes</taxon>
    </lineage>
</organism>
<dbReference type="PROSITE" id="PS50940">
    <property type="entry name" value="CHIT_BIND_II"/>
    <property type="match status" value="1"/>
</dbReference>
<evidence type="ECO:0000256" key="6">
    <source>
        <dbReference type="SAM" id="MobiDB-lite"/>
    </source>
</evidence>
<keyword evidence="9" id="KW-1185">Reference proteome</keyword>
<sequence length="320" mass="33658">MVAAFDCTSNGLFPDPADCSAYYICNYNLQAARGTCPLSMHFDPVYQDCELGDCTTEYQCSGIGLFPHPTDCNAFYACNYKGEAAVEMCPLGTYFSPVYLDCELGVCPTNSSQPNVTTTAVAPTAITASDSTIATTPSPSAAFTVTPTTDAATELSTTTTTSPSTDTEPDPTTTPSTTIEPEATTIQSTTIEPEATTTPSTTTEPEATTTPSTTTEPEATTTPSTTTTPITTTSTTTTTTTSTTTIPTTTTPTITTTPTTTKPPTTTMHCTSTSDTFPDPTNCHKFYRCDVNLNLVSETCAFSLITYYDVNTGGCLIGFC</sequence>
<keyword evidence="2" id="KW-0732">Signal</keyword>
<feature type="domain" description="Chitin-binding type-2" evidence="7">
    <location>
        <begin position="4"/>
        <end position="62"/>
    </location>
</feature>
<feature type="compositionally biased region" description="Low complexity" evidence="6">
    <location>
        <begin position="131"/>
        <end position="267"/>
    </location>
</feature>
<evidence type="ECO:0000256" key="4">
    <source>
        <dbReference type="ARBA" id="ARBA00023157"/>
    </source>
</evidence>
<evidence type="ECO:0000256" key="5">
    <source>
        <dbReference type="ARBA" id="ARBA00023180"/>
    </source>
</evidence>
<comment type="caution">
    <text evidence="8">The sequence shown here is derived from an EMBL/GenBank/DDBJ whole genome shotgun (WGS) entry which is preliminary data.</text>
</comment>
<dbReference type="PANTHER" id="PTHR23301">
    <property type="entry name" value="CHITIN BINDING PERITROPHIN-A"/>
    <property type="match status" value="1"/>
</dbReference>
<reference evidence="9" key="1">
    <citation type="submission" date="2020-01" db="EMBL/GenBank/DDBJ databases">
        <title>Draft genome sequence of the Termite Coptotermes fromosanus.</title>
        <authorList>
            <person name="Itakura S."/>
            <person name="Yosikawa Y."/>
            <person name="Umezawa K."/>
        </authorList>
    </citation>
    <scope>NUCLEOTIDE SEQUENCE [LARGE SCALE GENOMIC DNA]</scope>
</reference>
<keyword evidence="4" id="KW-1015">Disulfide bond</keyword>
<evidence type="ECO:0000313" key="8">
    <source>
        <dbReference type="EMBL" id="GFG34321.1"/>
    </source>
</evidence>
<dbReference type="SUPFAM" id="SSF57625">
    <property type="entry name" value="Invertebrate chitin-binding proteins"/>
    <property type="match status" value="3"/>
</dbReference>
<evidence type="ECO:0000313" key="9">
    <source>
        <dbReference type="Proteomes" id="UP000502823"/>
    </source>
</evidence>
<dbReference type="PANTHER" id="PTHR23301:SF106">
    <property type="entry name" value="CHITIN-BINDING TYPE-2 DOMAIN-CONTAINING PROTEIN-RELATED"/>
    <property type="match status" value="1"/>
</dbReference>
<evidence type="ECO:0000256" key="3">
    <source>
        <dbReference type="ARBA" id="ARBA00022737"/>
    </source>
</evidence>
<dbReference type="InterPro" id="IPR002557">
    <property type="entry name" value="Chitin-bd_dom"/>
</dbReference>
<dbReference type="EMBL" id="BLKM01011768">
    <property type="protein sequence ID" value="GFG34321.1"/>
    <property type="molecule type" value="Genomic_DNA"/>
</dbReference>
<dbReference type="Pfam" id="PF01607">
    <property type="entry name" value="CBM_14"/>
    <property type="match status" value="3"/>
</dbReference>
<evidence type="ECO:0000256" key="1">
    <source>
        <dbReference type="ARBA" id="ARBA00022669"/>
    </source>
</evidence>
<protein>
    <recommendedName>
        <fullName evidence="7">Chitin-binding type-2 domain-containing protein</fullName>
    </recommendedName>
</protein>
<keyword evidence="3" id="KW-0677">Repeat</keyword>
<evidence type="ECO:0000256" key="2">
    <source>
        <dbReference type="ARBA" id="ARBA00022729"/>
    </source>
</evidence>
<dbReference type="InterPro" id="IPR036508">
    <property type="entry name" value="Chitin-bd_dom_sf"/>
</dbReference>
<dbReference type="InterPro" id="IPR051940">
    <property type="entry name" value="Chitin_bind-dev_reg"/>
</dbReference>
<dbReference type="AlphaFoldDB" id="A0A6L2PNX3"/>
<gene>
    <name evidence="8" type="ORF">Cfor_06726</name>
</gene>